<dbReference type="Proteomes" id="UP000829647">
    <property type="component" value="Chromosome"/>
</dbReference>
<name>A0ABY4JCM4_9BACT</name>
<feature type="domain" description="CHAT" evidence="2">
    <location>
        <begin position="183"/>
        <end position="329"/>
    </location>
</feature>
<reference evidence="3 4" key="1">
    <citation type="submission" date="2022-04" db="EMBL/GenBank/DDBJ databases">
        <title>Hymenobacter sp. isolated from the air.</title>
        <authorList>
            <person name="Won M."/>
            <person name="Lee C.-M."/>
            <person name="Woen H.-Y."/>
            <person name="Kwon S.-W."/>
        </authorList>
    </citation>
    <scope>NUCLEOTIDE SEQUENCE [LARGE SCALE GENOMIC DNA]</scope>
    <source>
        <strain evidence="4">5516 S-25</strain>
    </source>
</reference>
<evidence type="ECO:0000313" key="4">
    <source>
        <dbReference type="Proteomes" id="UP000829647"/>
    </source>
</evidence>
<protein>
    <submittedName>
        <fullName evidence="3">CHAT domain-containing protein</fullName>
    </submittedName>
</protein>
<keyword evidence="1" id="KW-0175">Coiled coil</keyword>
<evidence type="ECO:0000256" key="1">
    <source>
        <dbReference type="SAM" id="Coils"/>
    </source>
</evidence>
<feature type="coiled-coil region" evidence="1">
    <location>
        <begin position="13"/>
        <end position="40"/>
    </location>
</feature>
<evidence type="ECO:0000313" key="3">
    <source>
        <dbReference type="EMBL" id="UPL50221.1"/>
    </source>
</evidence>
<accession>A0ABY4JCM4</accession>
<sequence>MTDYRHQSFPDLIEDLNKTQEFLKGEVAAIQARIDTLQKNGYWNRRVPTDFKSIVGYSIKHYQTAGLELSEIAAEAQLLVEQHHCRRLTEISNVADEINRRIGKYWANDYRGQDYGNEDFKLVERIYEDTRDTSVNLLDLSNASTRLQHFVGRKATHKSVNKTKVLFLAASPSDEDQLRVGAESRKIEDALLASSFRDLFELRTKHAVTLSTLTQAMLDFRPDIVHFSGHGSEGGIVLEDEQGNSVLFPAGGLKKLFSLFKEDVKCVLLNACYSETQATAISTDGIHVIGMNDSVNDDAAISFAVGFYQALGAGRPVDFAFEMGMVQIAPFTDNADTPTLWKDGVEVK</sequence>
<dbReference type="InterPro" id="IPR024983">
    <property type="entry name" value="CHAT_dom"/>
</dbReference>
<gene>
    <name evidence="3" type="ORF">MWH26_04760</name>
</gene>
<dbReference type="EMBL" id="CP095848">
    <property type="protein sequence ID" value="UPL50221.1"/>
    <property type="molecule type" value="Genomic_DNA"/>
</dbReference>
<proteinExistence type="predicted"/>
<dbReference type="Pfam" id="PF12770">
    <property type="entry name" value="CHAT"/>
    <property type="match status" value="1"/>
</dbReference>
<evidence type="ECO:0000259" key="2">
    <source>
        <dbReference type="Pfam" id="PF12770"/>
    </source>
</evidence>
<organism evidence="3 4">
    <name type="scientific">Hymenobacter sublimis</name>
    <dbReference type="NCBI Taxonomy" id="2933777"/>
    <lineage>
        <taxon>Bacteria</taxon>
        <taxon>Pseudomonadati</taxon>
        <taxon>Bacteroidota</taxon>
        <taxon>Cytophagia</taxon>
        <taxon>Cytophagales</taxon>
        <taxon>Hymenobacteraceae</taxon>
        <taxon>Hymenobacter</taxon>
    </lineage>
</organism>
<dbReference type="RefSeq" id="WP_247976261.1">
    <property type="nucleotide sequence ID" value="NZ_CP095848.1"/>
</dbReference>
<keyword evidence="4" id="KW-1185">Reference proteome</keyword>